<sequence length="137" mass="14513">MRRLAAMLAAVAVGVSSSPVLTAPAHAASDADQVRAVLDGMNGSYNRSDFASFAAHVCAAMRNADGFRSEWYASRRADGPTRISVDSVTVAGHPASSAVATVRFAAENRPSAKTFDIDFVREGSDWKACHYHPTRAA</sequence>
<protein>
    <submittedName>
        <fullName evidence="1">Uncharacterized protein</fullName>
    </submittedName>
</protein>
<dbReference type="Proteomes" id="UP000466431">
    <property type="component" value="Chromosome"/>
</dbReference>
<evidence type="ECO:0000313" key="2">
    <source>
        <dbReference type="Proteomes" id="UP000466431"/>
    </source>
</evidence>
<dbReference type="EMBL" id="AP022591">
    <property type="protein sequence ID" value="BBY44573.1"/>
    <property type="molecule type" value="Genomic_DNA"/>
</dbReference>
<proteinExistence type="predicted"/>
<dbReference type="STRING" id="1249101.BST21_14145"/>
<reference evidence="1 2" key="1">
    <citation type="journal article" date="2019" name="Emerg. Microbes Infect.">
        <title>Comprehensive subspecies identification of 175 nontuberculous mycobacteria species based on 7547 genomic profiles.</title>
        <authorList>
            <person name="Matsumoto Y."/>
            <person name="Kinjo T."/>
            <person name="Motooka D."/>
            <person name="Nabeya D."/>
            <person name="Jung N."/>
            <person name="Uechi K."/>
            <person name="Horii T."/>
            <person name="Iida T."/>
            <person name="Fujita J."/>
            <person name="Nakamura S."/>
        </authorList>
    </citation>
    <scope>NUCLEOTIDE SEQUENCE [LARGE SCALE GENOMIC DNA]</scope>
    <source>
        <strain evidence="1 2">JCM 18439</strain>
    </source>
</reference>
<evidence type="ECO:0000313" key="1">
    <source>
        <dbReference type="EMBL" id="BBY44573.1"/>
    </source>
</evidence>
<dbReference type="OrthoDB" id="4627718at2"/>
<dbReference type="InterPro" id="IPR032710">
    <property type="entry name" value="NTF2-like_dom_sf"/>
</dbReference>
<dbReference type="SUPFAM" id="SSF54427">
    <property type="entry name" value="NTF2-like"/>
    <property type="match status" value="1"/>
</dbReference>
<dbReference type="RefSeq" id="WP_109749489.1">
    <property type="nucleotide sequence ID" value="NZ_AP022591.1"/>
</dbReference>
<dbReference type="KEGG" id="mcee:MCEL_28680"/>
<accession>A0A1X0BT83</accession>
<gene>
    <name evidence="1" type="ORF">MCEL_28680</name>
</gene>
<dbReference type="AlphaFoldDB" id="A0A1X0BT83"/>
<organism evidence="1 2">
    <name type="scientific">Mycolicibacterium celeriflavum</name>
    <name type="common">Mycobacterium celeriflavum</name>
    <dbReference type="NCBI Taxonomy" id="1249101"/>
    <lineage>
        <taxon>Bacteria</taxon>
        <taxon>Bacillati</taxon>
        <taxon>Actinomycetota</taxon>
        <taxon>Actinomycetes</taxon>
        <taxon>Mycobacteriales</taxon>
        <taxon>Mycobacteriaceae</taxon>
        <taxon>Mycolicibacterium</taxon>
    </lineage>
</organism>
<name>A0A1X0BT83_MYCCF</name>
<keyword evidence="2" id="KW-1185">Reference proteome</keyword>